<keyword evidence="1" id="KW-0067">ATP-binding</keyword>
<dbReference type="InterPro" id="IPR027417">
    <property type="entry name" value="P-loop_NTPase"/>
</dbReference>
<organism evidence="5 6">
    <name type="scientific">Podospora didyma</name>
    <dbReference type="NCBI Taxonomy" id="330526"/>
    <lineage>
        <taxon>Eukaryota</taxon>
        <taxon>Fungi</taxon>
        <taxon>Dikarya</taxon>
        <taxon>Ascomycota</taxon>
        <taxon>Pezizomycotina</taxon>
        <taxon>Sordariomycetes</taxon>
        <taxon>Sordariomycetidae</taxon>
        <taxon>Sordariales</taxon>
        <taxon>Podosporaceae</taxon>
        <taxon>Podospora</taxon>
    </lineage>
</organism>
<dbReference type="EMBL" id="JAULSW010000007">
    <property type="protein sequence ID" value="KAK3374682.1"/>
    <property type="molecule type" value="Genomic_DNA"/>
</dbReference>
<dbReference type="PANTHER" id="PTHR10887">
    <property type="entry name" value="DNA2/NAM7 HELICASE FAMILY"/>
    <property type="match status" value="1"/>
</dbReference>
<evidence type="ECO:0000256" key="2">
    <source>
        <dbReference type="SAM" id="MobiDB-lite"/>
    </source>
</evidence>
<dbReference type="InterPro" id="IPR047187">
    <property type="entry name" value="SF1_C_Upf1"/>
</dbReference>
<dbReference type="InterPro" id="IPR041679">
    <property type="entry name" value="DNA2/NAM7-like_C"/>
</dbReference>
<evidence type="ECO:0000313" key="6">
    <source>
        <dbReference type="Proteomes" id="UP001285441"/>
    </source>
</evidence>
<keyword evidence="1" id="KW-0547">Nucleotide-binding</keyword>
<dbReference type="CDD" id="cd18808">
    <property type="entry name" value="SF1_C_Upf1"/>
    <property type="match status" value="1"/>
</dbReference>
<dbReference type="Gene3D" id="3.40.50.300">
    <property type="entry name" value="P-loop containing nucleotide triphosphate hydrolases"/>
    <property type="match status" value="2"/>
</dbReference>
<reference evidence="5" key="2">
    <citation type="submission" date="2023-06" db="EMBL/GenBank/DDBJ databases">
        <authorList>
            <consortium name="Lawrence Berkeley National Laboratory"/>
            <person name="Haridas S."/>
            <person name="Hensen N."/>
            <person name="Bonometti L."/>
            <person name="Westerberg I."/>
            <person name="Brannstrom I.O."/>
            <person name="Guillou S."/>
            <person name="Cros-Aarteil S."/>
            <person name="Calhoun S."/>
            <person name="Kuo A."/>
            <person name="Mondo S."/>
            <person name="Pangilinan J."/>
            <person name="Riley R."/>
            <person name="LaButti K."/>
            <person name="Andreopoulos B."/>
            <person name="Lipzen A."/>
            <person name="Chen C."/>
            <person name="Yanf M."/>
            <person name="Daum C."/>
            <person name="Ng V."/>
            <person name="Clum A."/>
            <person name="Steindorff A."/>
            <person name="Ohm R."/>
            <person name="Martin F."/>
            <person name="Silar P."/>
            <person name="Natvig D."/>
            <person name="Lalanne C."/>
            <person name="Gautier V."/>
            <person name="Ament-velasquez S.L."/>
            <person name="Kruys A."/>
            <person name="Hutchinson M.I."/>
            <person name="Powell A.J."/>
            <person name="Barry K."/>
            <person name="Miller A.N."/>
            <person name="Grigoriev I.V."/>
            <person name="Debuchy R."/>
            <person name="Gladieux P."/>
            <person name="Thoren M.H."/>
            <person name="Johannesson H."/>
        </authorList>
    </citation>
    <scope>NUCLEOTIDE SEQUENCE</scope>
    <source>
        <strain evidence="5">CBS 232.78</strain>
    </source>
</reference>
<name>A0AAE0N8G0_9PEZI</name>
<keyword evidence="6" id="KW-1185">Reference proteome</keyword>
<evidence type="ECO:0000259" key="3">
    <source>
        <dbReference type="Pfam" id="PF13086"/>
    </source>
</evidence>
<keyword evidence="1" id="KW-0347">Helicase</keyword>
<feature type="domain" description="DNA2/NAM7 helicase-like C-terminal" evidence="4">
    <location>
        <begin position="705"/>
        <end position="898"/>
    </location>
</feature>
<dbReference type="GO" id="GO:0035194">
    <property type="term" value="P:regulatory ncRNA-mediated post-transcriptional gene silencing"/>
    <property type="evidence" value="ECO:0007669"/>
    <property type="project" value="TreeGrafter"/>
</dbReference>
<dbReference type="GO" id="GO:0016787">
    <property type="term" value="F:hydrolase activity"/>
    <property type="evidence" value="ECO:0007669"/>
    <property type="project" value="UniProtKB-KW"/>
</dbReference>
<keyword evidence="5" id="KW-0378">Hydrolase</keyword>
<comment type="caution">
    <text evidence="5">The sequence shown here is derived from an EMBL/GenBank/DDBJ whole genome shotgun (WGS) entry which is preliminary data.</text>
</comment>
<dbReference type="SUPFAM" id="SSF52540">
    <property type="entry name" value="P-loop containing nucleoside triphosphate hydrolases"/>
    <property type="match status" value="1"/>
</dbReference>
<dbReference type="InterPro" id="IPR045055">
    <property type="entry name" value="DNA2/NAM7-like"/>
</dbReference>
<dbReference type="PANTHER" id="PTHR10887:SF322">
    <property type="entry name" value="HELICASE MOV-10"/>
    <property type="match status" value="1"/>
</dbReference>
<proteinExistence type="predicted"/>
<sequence>MAYHNNIGVTPAAAASPPASHFVLPPKRKAVIPIINPNSGQPLQASSVPLTSQGPQTISQNAMAEQKLAQARSKVAKSAAMATAAIVGRDLGAAQRRADRDEEEGFDVYAAPFVPTRLANINSRQGVMVSNTPPANFIDFDRYVQSWAGASLLPPPHGLEYGSRLPRQQTETVGINPRQYGAYFRSLITAEMLEKIREDASYALYEHIGLTKFVSSTQAEVSIVVPGLREDRPCVEEDDEVQLRQLCHDSNGILLPETELVPFQPSPCFPYPPPPPQYIPRGPWTEIVYNARVTAVIRARETLMLRVEGLTCQTADVPNGAFPSDIHVLKFNVLFHSNVRRTPCIRRALSQIQAALDGASETTISSQRDDVPVTASGGVMSNEYWIQSMLFPTEADSAVQANFHSGIFADHFFDADLNVEQRVAVENVCRQNYGVMPYLISGPPGTGKTKTLIEIALQLTAKVSNVSHILVCAPSEQATDTLADRLRSFLQPNELLRLNRPTRAFAEVDDKLLPYCFVQENRFDLPPMPQLMQYKVVVTSCRDADMLQQGRLTNEDLFAAEHGFAKLIHQTTPRPSQARLHWDALLVDEAAQATEPESLIPLCVVTPPPGAPKLAFTPLLVMVGDEHQLNPRTSLAHTPLQRSLFARLFARPVYANHPLARHFAAFAASRSTTTSLDNTSTPSPIDAAPAHHLPELTLPILRPAFTNLIQNYRSHPAILAVPSQLFYHDTLIPAASPSSTSRLSTWGGWRGHNWPVLFHDTSASAIDDLERQTGGSGLGAGWINHDEAVLACTYAADLLGSKLVTQNDVCIMSPFSAQVNCIRRIIRSKRFNFWNVNVGPTEAFQGLEHGVVILCTTRSRQRFVKNDQKVGWGLVGRPNQLNVALTRAKFGLIVLGNRELLVTQDESWKAVVAFCERNGLVADTSTDGKDKTTKKAEATGRVTNIERALLEEEQRRLEEASWPPLPSSATTNSS</sequence>
<dbReference type="InterPro" id="IPR041677">
    <property type="entry name" value="DNA2/NAM7_AAA_11"/>
</dbReference>
<evidence type="ECO:0000256" key="1">
    <source>
        <dbReference type="ARBA" id="ARBA00022806"/>
    </source>
</evidence>
<feature type="domain" description="DNA2/NAM7 helicase helicase" evidence="3">
    <location>
        <begin position="417"/>
        <end position="502"/>
    </location>
</feature>
<dbReference type="Pfam" id="PF13087">
    <property type="entry name" value="AAA_12"/>
    <property type="match status" value="1"/>
</dbReference>
<reference evidence="5" key="1">
    <citation type="journal article" date="2023" name="Mol. Phylogenet. Evol.">
        <title>Genome-scale phylogeny and comparative genomics of the fungal order Sordariales.</title>
        <authorList>
            <person name="Hensen N."/>
            <person name="Bonometti L."/>
            <person name="Westerberg I."/>
            <person name="Brannstrom I.O."/>
            <person name="Guillou S."/>
            <person name="Cros-Aarteil S."/>
            <person name="Calhoun S."/>
            <person name="Haridas S."/>
            <person name="Kuo A."/>
            <person name="Mondo S."/>
            <person name="Pangilinan J."/>
            <person name="Riley R."/>
            <person name="LaButti K."/>
            <person name="Andreopoulos B."/>
            <person name="Lipzen A."/>
            <person name="Chen C."/>
            <person name="Yan M."/>
            <person name="Daum C."/>
            <person name="Ng V."/>
            <person name="Clum A."/>
            <person name="Steindorff A."/>
            <person name="Ohm R.A."/>
            <person name="Martin F."/>
            <person name="Silar P."/>
            <person name="Natvig D.O."/>
            <person name="Lalanne C."/>
            <person name="Gautier V."/>
            <person name="Ament-Velasquez S.L."/>
            <person name="Kruys A."/>
            <person name="Hutchinson M.I."/>
            <person name="Powell A.J."/>
            <person name="Barry K."/>
            <person name="Miller A.N."/>
            <person name="Grigoriev I.V."/>
            <person name="Debuchy R."/>
            <person name="Gladieux P."/>
            <person name="Hiltunen Thoren M."/>
            <person name="Johannesson H."/>
        </authorList>
    </citation>
    <scope>NUCLEOTIDE SEQUENCE</scope>
    <source>
        <strain evidence="5">CBS 232.78</strain>
    </source>
</reference>
<dbReference type="Proteomes" id="UP001285441">
    <property type="component" value="Unassembled WGS sequence"/>
</dbReference>
<feature type="domain" description="DNA2/NAM7 helicase helicase" evidence="3">
    <location>
        <begin position="581"/>
        <end position="631"/>
    </location>
</feature>
<dbReference type="Pfam" id="PF13086">
    <property type="entry name" value="AAA_11"/>
    <property type="match status" value="2"/>
</dbReference>
<protein>
    <submittedName>
        <fullName evidence="5">P-loop containing nucleoside triphosphate hydrolase protein</fullName>
    </submittedName>
</protein>
<evidence type="ECO:0000313" key="5">
    <source>
        <dbReference type="EMBL" id="KAK3374682.1"/>
    </source>
</evidence>
<dbReference type="GO" id="GO:0005829">
    <property type="term" value="C:cytosol"/>
    <property type="evidence" value="ECO:0007669"/>
    <property type="project" value="TreeGrafter"/>
</dbReference>
<dbReference type="AlphaFoldDB" id="A0AAE0N8G0"/>
<gene>
    <name evidence="5" type="ORF">B0H63DRAFT_480733</name>
</gene>
<accession>A0AAE0N8G0</accession>
<feature type="region of interest" description="Disordered" evidence="2">
    <location>
        <begin position="953"/>
        <end position="974"/>
    </location>
</feature>
<dbReference type="GO" id="GO:0004386">
    <property type="term" value="F:helicase activity"/>
    <property type="evidence" value="ECO:0007669"/>
    <property type="project" value="InterPro"/>
</dbReference>
<evidence type="ECO:0000259" key="4">
    <source>
        <dbReference type="Pfam" id="PF13087"/>
    </source>
</evidence>